<keyword evidence="1" id="KW-0863">Zinc-finger</keyword>
<proteinExistence type="predicted"/>
<evidence type="ECO:0000256" key="2">
    <source>
        <dbReference type="SAM" id="MobiDB-lite"/>
    </source>
</evidence>
<accession>A0A9C6WV26</accession>
<evidence type="ECO:0000313" key="5">
    <source>
        <dbReference type="RefSeq" id="XP_052122295.1"/>
    </source>
</evidence>
<evidence type="ECO:0000313" key="6">
    <source>
        <dbReference type="RefSeq" id="XP_052122296.1"/>
    </source>
</evidence>
<dbReference type="RefSeq" id="XP_052122296.1">
    <property type="nucleotide sequence ID" value="XM_052266336.1"/>
</dbReference>
<dbReference type="GeneID" id="113211347"/>
<dbReference type="PANTHER" id="PTHR31912:SF34">
    <property type="entry name" value="NOTOCHORD-RELATED PROTEIN"/>
    <property type="match status" value="1"/>
</dbReference>
<feature type="domain" description="C2H2-type" evidence="3">
    <location>
        <begin position="43"/>
        <end position="73"/>
    </location>
</feature>
<dbReference type="PANTHER" id="PTHR31912">
    <property type="entry name" value="IP13529P"/>
    <property type="match status" value="1"/>
</dbReference>
<evidence type="ECO:0000256" key="1">
    <source>
        <dbReference type="PROSITE-ProRule" id="PRU00042"/>
    </source>
</evidence>
<keyword evidence="1" id="KW-0862">Zinc</keyword>
<dbReference type="InterPro" id="IPR013087">
    <property type="entry name" value="Znf_C2H2_type"/>
</dbReference>
<sequence length="911" mass="103389">MAFAARDSDCDMYCVECQPPLLFRGSEDLNEHYKLKHDPLDSYGCAFLSCRKRLRHKSSMMRHFKDNHKGLPNIDPSSSRALAFEEATPSTSREVVGSNLGCITDDDDDDDRLSVIVEGGETPPTPPPVNLEEEVKKAAVQLLVDLRSTASLTGKAIERFEIGCNNLLQQFSASAKAKLSECLKEKGMSDVDIADVVSHLDVEDPFKGLRTIEEQLKYFSEKFGLVIPEEKLLDTRIDKRLDPSTNSYIHCQVFETFQYISLIASLKAIVSNKKYRDLIIKSCGSEDGVIRSHMDGSQYKSHPYIQKHKIVLNILLFFDELEVTNSLGSKTIIHKLAAFFYQVLNFPPELSSELSSIFLLTLAHADDLKKKGAMDRILIPLVQELKKLCSEEGVPLGDFDGIPFVLRAVITAVTADTLAAHDLLGFLSSGARHFCRWCMVSRKEIRANANATGVRRTPELHRQHVDRVKENKDFSTECGVKQGCKLDEVPFFSCVECNVFDCFHDLLEGIVPLVIKLVLYHYVVVKKLFTILDFNARIESFSYGYPDSKNNPTANFSDSMISSVKDKIKQTGSQTWCLVRAFPFLLKDFVQEVDEHHKLIFLLQDLMQIIFSFEISESDIISLECLIYQHNELFFKLFIASQNINPEMLVDHTEEAEVNNEGEGSEDSEDVDNDLEEQTETVPPTPARKKKKKKKERTVHVTNKLHHLTHYPEMIRKFGNPVRMWCAKFEGRLKIFRQHSSICCNFKNIPKTMARMFQLSNLKTLINTKEEVFLEHHRGFTVNLANSSYSNILRPLTSQDKVIITNSASLHGEEYRPGLFVAVPSPNRDPLFAVIKVVVVAGKDIILIAAPWRNLGVSPRFNAFEVIPETDKEMRQDLAINVRSLANFRCIAPWTFPRSNKTYVSLRTVLV</sequence>
<dbReference type="PROSITE" id="PS50157">
    <property type="entry name" value="ZINC_FINGER_C2H2_2"/>
    <property type="match status" value="1"/>
</dbReference>
<name>A0A9C6WV26_FRAOC</name>
<evidence type="ECO:0000259" key="3">
    <source>
        <dbReference type="PROSITE" id="PS50157"/>
    </source>
</evidence>
<feature type="region of interest" description="Disordered" evidence="2">
    <location>
        <begin position="654"/>
        <end position="697"/>
    </location>
</feature>
<dbReference type="KEGG" id="foc:113211347"/>
<feature type="compositionally biased region" description="Acidic residues" evidence="2">
    <location>
        <begin position="656"/>
        <end position="679"/>
    </location>
</feature>
<dbReference type="GO" id="GO:0008270">
    <property type="term" value="F:zinc ion binding"/>
    <property type="evidence" value="ECO:0007669"/>
    <property type="project" value="UniProtKB-KW"/>
</dbReference>
<gene>
    <name evidence="5 6" type="primary">LOC113211347</name>
</gene>
<reference evidence="5 6" key="1">
    <citation type="submission" date="2025-04" db="UniProtKB">
        <authorList>
            <consortium name="RefSeq"/>
        </authorList>
    </citation>
    <scope>IDENTIFICATION</scope>
    <source>
        <tissue evidence="5 6">Whole organism</tissue>
    </source>
</reference>
<evidence type="ECO:0000313" key="4">
    <source>
        <dbReference type="Proteomes" id="UP000504606"/>
    </source>
</evidence>
<feature type="compositionally biased region" description="Basic residues" evidence="2">
    <location>
        <begin position="687"/>
        <end position="697"/>
    </location>
</feature>
<dbReference type="Proteomes" id="UP000504606">
    <property type="component" value="Unplaced"/>
</dbReference>
<dbReference type="OrthoDB" id="8192917at2759"/>
<protein>
    <submittedName>
        <fullName evidence="5 6">Uncharacterized protein LOC113211347</fullName>
    </submittedName>
</protein>
<dbReference type="RefSeq" id="XP_052122295.1">
    <property type="nucleotide sequence ID" value="XM_052266335.1"/>
</dbReference>
<keyword evidence="1" id="KW-0479">Metal-binding</keyword>
<organism evidence="4 6">
    <name type="scientific">Frankliniella occidentalis</name>
    <name type="common">Western flower thrips</name>
    <name type="synonym">Euthrips occidentalis</name>
    <dbReference type="NCBI Taxonomy" id="133901"/>
    <lineage>
        <taxon>Eukaryota</taxon>
        <taxon>Metazoa</taxon>
        <taxon>Ecdysozoa</taxon>
        <taxon>Arthropoda</taxon>
        <taxon>Hexapoda</taxon>
        <taxon>Insecta</taxon>
        <taxon>Pterygota</taxon>
        <taxon>Neoptera</taxon>
        <taxon>Paraneoptera</taxon>
        <taxon>Thysanoptera</taxon>
        <taxon>Terebrantia</taxon>
        <taxon>Thripoidea</taxon>
        <taxon>Thripidae</taxon>
        <taxon>Frankliniella</taxon>
    </lineage>
</organism>
<dbReference type="AlphaFoldDB" id="A0A9C6WV26"/>
<dbReference type="PROSITE" id="PS00028">
    <property type="entry name" value="ZINC_FINGER_C2H2_1"/>
    <property type="match status" value="1"/>
</dbReference>
<keyword evidence="4" id="KW-1185">Reference proteome</keyword>